<name>A0A2U1CUT1_9GAMM</name>
<keyword evidence="8" id="KW-0282">Flagellum</keyword>
<keyword evidence="8" id="KW-0969">Cilium</keyword>
<evidence type="ECO:0000259" key="6">
    <source>
        <dbReference type="Pfam" id="PF00669"/>
    </source>
</evidence>
<dbReference type="GO" id="GO:0071973">
    <property type="term" value="P:bacterial-type flagellum-dependent cell motility"/>
    <property type="evidence" value="ECO:0007669"/>
    <property type="project" value="InterPro"/>
</dbReference>
<keyword evidence="4" id="KW-0964">Secreted</keyword>
<dbReference type="Pfam" id="PF00700">
    <property type="entry name" value="Flagellin_C"/>
    <property type="match status" value="1"/>
</dbReference>
<evidence type="ECO:0000259" key="7">
    <source>
        <dbReference type="Pfam" id="PF00700"/>
    </source>
</evidence>
<dbReference type="GO" id="GO:0005576">
    <property type="term" value="C:extracellular region"/>
    <property type="evidence" value="ECO:0007669"/>
    <property type="project" value="UniProtKB-SubCell"/>
</dbReference>
<proteinExistence type="inferred from homology"/>
<dbReference type="GO" id="GO:0005198">
    <property type="term" value="F:structural molecule activity"/>
    <property type="evidence" value="ECO:0007669"/>
    <property type="project" value="InterPro"/>
</dbReference>
<evidence type="ECO:0000256" key="1">
    <source>
        <dbReference type="ARBA" id="ARBA00004365"/>
    </source>
</evidence>
<evidence type="ECO:0000256" key="3">
    <source>
        <dbReference type="ARBA" id="ARBA00005709"/>
    </source>
</evidence>
<dbReference type="OrthoDB" id="9768249at2"/>
<dbReference type="NCBIfam" id="TIGR02550">
    <property type="entry name" value="flagell_flgL"/>
    <property type="match status" value="1"/>
</dbReference>
<comment type="similarity">
    <text evidence="3">Belongs to the bacterial flagellin family.</text>
</comment>
<evidence type="ECO:0000256" key="2">
    <source>
        <dbReference type="ARBA" id="ARBA00004613"/>
    </source>
</evidence>
<evidence type="ECO:0000256" key="5">
    <source>
        <dbReference type="ARBA" id="ARBA00023143"/>
    </source>
</evidence>
<keyword evidence="5" id="KW-0975">Bacterial flagellum</keyword>
<dbReference type="Proteomes" id="UP000245887">
    <property type="component" value="Unassembled WGS sequence"/>
</dbReference>
<evidence type="ECO:0000256" key="4">
    <source>
        <dbReference type="ARBA" id="ARBA00022525"/>
    </source>
</evidence>
<organism evidence="8 9">
    <name type="scientific">Tamilnaduibacter salinus</name>
    <dbReference type="NCBI Taxonomy" id="1484056"/>
    <lineage>
        <taxon>Bacteria</taxon>
        <taxon>Pseudomonadati</taxon>
        <taxon>Pseudomonadota</taxon>
        <taxon>Gammaproteobacteria</taxon>
        <taxon>Pseudomonadales</taxon>
        <taxon>Marinobacteraceae</taxon>
        <taxon>Tamilnaduibacter</taxon>
    </lineage>
</organism>
<dbReference type="PANTHER" id="PTHR42792:SF1">
    <property type="entry name" value="FLAGELLAR HOOK-ASSOCIATED PROTEIN 3"/>
    <property type="match status" value="1"/>
</dbReference>
<dbReference type="InterPro" id="IPR001492">
    <property type="entry name" value="Flagellin"/>
</dbReference>
<dbReference type="InterPro" id="IPR046358">
    <property type="entry name" value="Flagellin_C"/>
</dbReference>
<dbReference type="GO" id="GO:0009424">
    <property type="term" value="C:bacterial-type flagellum hook"/>
    <property type="evidence" value="ECO:0007669"/>
    <property type="project" value="InterPro"/>
</dbReference>
<evidence type="ECO:0000313" key="9">
    <source>
        <dbReference type="Proteomes" id="UP000245887"/>
    </source>
</evidence>
<gene>
    <name evidence="8" type="ORF">C8D92_1072</name>
</gene>
<sequence length="520" mass="56021">MMRISTQQVFSGGLNRLQDLNTSLNQTQQQVSSGKRVLNPSDDPVAAARILKLNQEVSQIDQFKRATDLAQNRLEQEEATLGEMVDSLQRVRELTVQAGNGTLSPDDRASVAAELREKVEQMASIANTRDASGEYIFSGFKGETQAFARNVSGDWVYQGDEGQRQLEIDEGVKVPINDTGKRLFVDVPTDQPSFTTSASPNNTSGATITSGMVLDQDIYNSFYNANNEDLVVDIYDNGGITEYGIRRQSTSPSSPPVPGDYLDSGTYTSGDSIQFQGIQFEISGAQVGDRFEVNTAEKQSMFATVEKLIYGLENQTKTPAEATIPAASYVGEADDTLTINGVSFTGNTTLAGIRDAINTSNDDALEKVEASLDSSGNLQIVSQAGDLSFSANDGGTGTGQIQVQGAKFEDLDLQNGPTSATVGSGQQAYDELIANSLKNLDNAQSSILQVQTDLGGRLNAVDSTREFLTDSSVFTEEIRSKLQDVDYAEAISELSFQSFVLQAAQQSFAQTSQLSLFDSI</sequence>
<dbReference type="EMBL" id="QEKQ01000007">
    <property type="protein sequence ID" value="PVY75285.1"/>
    <property type="molecule type" value="Genomic_DNA"/>
</dbReference>
<dbReference type="Gene3D" id="1.20.1330.10">
    <property type="entry name" value="f41 fragment of flagellin, N-terminal domain"/>
    <property type="match status" value="2"/>
</dbReference>
<comment type="caution">
    <text evidence="8">The sequence shown here is derived from an EMBL/GenBank/DDBJ whole genome shotgun (WGS) entry which is preliminary data.</text>
</comment>
<dbReference type="Pfam" id="PF00669">
    <property type="entry name" value="Flagellin_N"/>
    <property type="match status" value="1"/>
</dbReference>
<dbReference type="RefSeq" id="WP_116919398.1">
    <property type="nucleotide sequence ID" value="NZ_QEKQ01000007.1"/>
</dbReference>
<dbReference type="InterPro" id="IPR013384">
    <property type="entry name" value="Flagell_FlgL"/>
</dbReference>
<keyword evidence="8" id="KW-0966">Cell projection</keyword>
<comment type="subcellular location">
    <subcellularLocation>
        <location evidence="1">Bacterial flagellum</location>
    </subcellularLocation>
    <subcellularLocation>
        <location evidence="2">Secreted</location>
    </subcellularLocation>
</comment>
<accession>A0A2U1CUT1</accession>
<dbReference type="PANTHER" id="PTHR42792">
    <property type="entry name" value="FLAGELLIN"/>
    <property type="match status" value="1"/>
</dbReference>
<protein>
    <submittedName>
        <fullName evidence="8">Flagellar hook-associated protein 3</fullName>
    </submittedName>
</protein>
<dbReference type="AlphaFoldDB" id="A0A2U1CUT1"/>
<dbReference type="SUPFAM" id="SSF64518">
    <property type="entry name" value="Phase 1 flagellin"/>
    <property type="match status" value="2"/>
</dbReference>
<reference evidence="8 9" key="1">
    <citation type="submission" date="2018-04" db="EMBL/GenBank/DDBJ databases">
        <title>Genomic Encyclopedia of Type Strains, Phase IV (KMG-IV): sequencing the most valuable type-strain genomes for metagenomic binning, comparative biology and taxonomic classification.</title>
        <authorList>
            <person name="Goeker M."/>
        </authorList>
    </citation>
    <scope>NUCLEOTIDE SEQUENCE [LARGE SCALE GENOMIC DNA]</scope>
    <source>
        <strain evidence="8 9">DSM 28688</strain>
    </source>
</reference>
<evidence type="ECO:0000313" key="8">
    <source>
        <dbReference type="EMBL" id="PVY75285.1"/>
    </source>
</evidence>
<feature type="domain" description="Flagellin N-terminal" evidence="6">
    <location>
        <begin position="4"/>
        <end position="139"/>
    </location>
</feature>
<feature type="domain" description="Flagellin C-terminal" evidence="7">
    <location>
        <begin position="437"/>
        <end position="514"/>
    </location>
</feature>
<dbReference type="InterPro" id="IPR001029">
    <property type="entry name" value="Flagellin_N"/>
</dbReference>